<sequence>MHSNSCSHLRELDLSYNHPGDSGVKLLSDLQKHPNYKLETLQECVWSLLLGGSVDWNWGCSVVGVTYKESGGNDCGLGSNDKSWVLCSVLIRVHVHILSPSALRFGFRVQYPRVI</sequence>
<organism evidence="1 2">
    <name type="scientific">Scleropages formosus</name>
    <name type="common">Asian bonytongue</name>
    <name type="synonym">Osteoglossum formosum</name>
    <dbReference type="NCBI Taxonomy" id="113540"/>
    <lineage>
        <taxon>Eukaryota</taxon>
        <taxon>Metazoa</taxon>
        <taxon>Chordata</taxon>
        <taxon>Craniata</taxon>
        <taxon>Vertebrata</taxon>
        <taxon>Euteleostomi</taxon>
        <taxon>Actinopterygii</taxon>
        <taxon>Neopterygii</taxon>
        <taxon>Teleostei</taxon>
        <taxon>Osteoglossocephala</taxon>
        <taxon>Osteoglossomorpha</taxon>
        <taxon>Osteoglossiformes</taxon>
        <taxon>Osteoglossidae</taxon>
        <taxon>Scleropages</taxon>
    </lineage>
</organism>
<dbReference type="InterPro" id="IPR032675">
    <property type="entry name" value="LRR_dom_sf"/>
</dbReference>
<evidence type="ECO:0008006" key="3">
    <source>
        <dbReference type="Google" id="ProtNLM"/>
    </source>
</evidence>
<dbReference type="SUPFAM" id="SSF52047">
    <property type="entry name" value="RNI-like"/>
    <property type="match status" value="1"/>
</dbReference>
<evidence type="ECO:0000313" key="1">
    <source>
        <dbReference type="EMBL" id="KPP57102.1"/>
    </source>
</evidence>
<proteinExistence type="predicted"/>
<accession>A0A0P7UBH8</accession>
<name>A0A0P7UBH8_SCLFO</name>
<dbReference type="EMBL" id="JARO02017611">
    <property type="protein sequence ID" value="KPP57102.1"/>
    <property type="molecule type" value="Genomic_DNA"/>
</dbReference>
<dbReference type="Proteomes" id="UP000034805">
    <property type="component" value="Unassembled WGS sequence"/>
</dbReference>
<comment type="caution">
    <text evidence="1">The sequence shown here is derived from an EMBL/GenBank/DDBJ whole genome shotgun (WGS) entry which is preliminary data.</text>
</comment>
<reference evidence="1 2" key="1">
    <citation type="submission" date="2015-08" db="EMBL/GenBank/DDBJ databases">
        <title>The genome of the Asian arowana (Scleropages formosus).</title>
        <authorList>
            <person name="Tan M.H."/>
            <person name="Gan H.M."/>
            <person name="Croft L.J."/>
            <person name="Austin C.M."/>
        </authorList>
    </citation>
    <scope>NUCLEOTIDE SEQUENCE [LARGE SCALE GENOMIC DNA]</scope>
    <source>
        <strain evidence="1">Aro1</strain>
    </source>
</reference>
<evidence type="ECO:0000313" key="2">
    <source>
        <dbReference type="Proteomes" id="UP000034805"/>
    </source>
</evidence>
<dbReference type="Gene3D" id="3.80.10.10">
    <property type="entry name" value="Ribonuclease Inhibitor"/>
    <property type="match status" value="1"/>
</dbReference>
<dbReference type="AlphaFoldDB" id="A0A0P7UBH8"/>
<protein>
    <recommendedName>
        <fullName evidence="3">SPRY-associated domain-containing protein</fullName>
    </recommendedName>
</protein>
<gene>
    <name evidence="1" type="ORF">Z043_125206</name>
</gene>